<sequence>MVAASSSTSRAGSFRDSGKELQSLPASWLAHGSSQGSSGRICGAGRGTVKRELLNSIPCHQHAHSTKQYAESLESDDNVATDDTDDAYEGSPEPTPETPSIEPDAANLPSAADIEIPIWIRGEARFVSGINGTTTCSNIIHALIDDEILNGNYGSEDVAVSRDVNDYVIIERWREVEQVLAGDTRILSIWNAWGDARNEVQFRLKINKTNLEKGTSGKEIKSKKQKEKIGLINRMMRKVLKQGEAIQNHLSQISQKSTEKRQQEKFRKYVRKNCGKHLIMENFLHDAATGSHLSDLSVDGEPLVSAATAAGGAEGAGNGAKDDPKEKGRRSTFPGKLLFSARKVASAGSDKEKERGRVLRNVLFESSDHLADEQKGNEDELLLVIDHTSDSDSGIFTNNVLSRRDTLPKRPNFGSMVEIDRYTKDADTEEPEEFESTETKRQQKYHRSKRRYDSLRCHHQNRRRELEYALSEDDGVASSSGRRISGHEQEELVELANSGEQTKRSSCLQPEAADGDEGDAENGAEDLTPPVDDFEQDFQQFDLRKGTFNRTSFRFDLIRQEIATKMAEMQHLVEQEEELLRRLKLKSAKFHAENQIYRSHIGLDFHVERLQQSIDRCAQEIIDIEQQLLETKMEIEEKSPLIDNLRALLEAQEAGQCFRRPVKGQGKEHQQHQQQPEQRYGMTTHFRTGSVDGAGLSADTSFTHAPPKGASSRSSLAKRKSNPPANESVEFVDNIYEFCDNNQSFVV</sequence>
<dbReference type="OMA" id="HAENQIY"/>
<feature type="compositionally biased region" description="Acidic residues" evidence="2">
    <location>
        <begin position="513"/>
        <end position="524"/>
    </location>
</feature>
<feature type="coiled-coil region" evidence="1">
    <location>
        <begin position="559"/>
        <end position="627"/>
    </location>
</feature>
<dbReference type="VEuPathDB" id="VectorBase:ASIC002450"/>
<dbReference type="Gene3D" id="3.10.20.90">
    <property type="entry name" value="Phosphatidylinositol 3-kinase Catalytic Subunit, Chain A, domain 1"/>
    <property type="match status" value="1"/>
</dbReference>
<dbReference type="EnsemblMetazoa" id="ASIC002450-RA">
    <property type="protein sequence ID" value="ASIC002450-PA"/>
    <property type="gene ID" value="ASIC002450"/>
</dbReference>
<dbReference type="EMBL" id="KE524589">
    <property type="protein sequence ID" value="KFB35581.1"/>
    <property type="molecule type" value="Genomic_DNA"/>
</dbReference>
<feature type="region of interest" description="Disordered" evidence="2">
    <location>
        <begin position="65"/>
        <end position="107"/>
    </location>
</feature>
<proteinExistence type="predicted"/>
<protein>
    <submittedName>
        <fullName evidence="3">AGAP005601-PA-like protein</fullName>
    </submittedName>
</protein>
<dbReference type="AlphaFoldDB" id="A0A084VC87"/>
<gene>
    <name evidence="3" type="ORF">ZHAS_00002450</name>
</gene>
<feature type="region of interest" description="Disordered" evidence="2">
    <location>
        <begin position="685"/>
        <end position="726"/>
    </location>
</feature>
<keyword evidence="5" id="KW-1185">Reference proteome</keyword>
<evidence type="ECO:0000256" key="1">
    <source>
        <dbReference type="SAM" id="Coils"/>
    </source>
</evidence>
<feature type="region of interest" description="Disordered" evidence="2">
    <location>
        <begin position="1"/>
        <end position="44"/>
    </location>
</feature>
<dbReference type="VEuPathDB" id="VectorBase:ASIS004388"/>
<dbReference type="Proteomes" id="UP000030765">
    <property type="component" value="Unassembled WGS sequence"/>
</dbReference>
<reference evidence="4" key="2">
    <citation type="submission" date="2020-05" db="UniProtKB">
        <authorList>
            <consortium name="EnsemblMetazoa"/>
        </authorList>
    </citation>
    <scope>IDENTIFICATION</scope>
</reference>
<dbReference type="InterPro" id="IPR033593">
    <property type="entry name" value="N-RASSF"/>
</dbReference>
<feature type="compositionally biased region" description="Polar residues" evidence="2">
    <location>
        <begin position="498"/>
        <end position="508"/>
    </location>
</feature>
<dbReference type="STRING" id="74873.A0A084VC87"/>
<feature type="compositionally biased region" description="Polar residues" evidence="2">
    <location>
        <begin position="1"/>
        <end position="11"/>
    </location>
</feature>
<dbReference type="PANTHER" id="PTHR15286">
    <property type="entry name" value="RAS-ASSOCIATING DOMAIN CONTAINING PROTEIN"/>
    <property type="match status" value="1"/>
</dbReference>
<evidence type="ECO:0000256" key="2">
    <source>
        <dbReference type="SAM" id="MobiDB-lite"/>
    </source>
</evidence>
<feature type="region of interest" description="Disordered" evidence="2">
    <location>
        <begin position="661"/>
        <end position="680"/>
    </location>
</feature>
<dbReference type="PANTHER" id="PTHR15286:SF15">
    <property type="entry name" value="MERU, ISOFORM A"/>
    <property type="match status" value="1"/>
</dbReference>
<dbReference type="InterPro" id="IPR029071">
    <property type="entry name" value="Ubiquitin-like_domsf"/>
</dbReference>
<dbReference type="VEuPathDB" id="VectorBase:ASIS016047"/>
<organism evidence="3">
    <name type="scientific">Anopheles sinensis</name>
    <name type="common">Mosquito</name>
    <dbReference type="NCBI Taxonomy" id="74873"/>
    <lineage>
        <taxon>Eukaryota</taxon>
        <taxon>Metazoa</taxon>
        <taxon>Ecdysozoa</taxon>
        <taxon>Arthropoda</taxon>
        <taxon>Hexapoda</taxon>
        <taxon>Insecta</taxon>
        <taxon>Pterygota</taxon>
        <taxon>Neoptera</taxon>
        <taxon>Endopterygota</taxon>
        <taxon>Diptera</taxon>
        <taxon>Nematocera</taxon>
        <taxon>Culicoidea</taxon>
        <taxon>Culicidae</taxon>
        <taxon>Anophelinae</taxon>
        <taxon>Anopheles</taxon>
    </lineage>
</organism>
<keyword evidence="1" id="KW-0175">Coiled coil</keyword>
<reference evidence="3 5" key="1">
    <citation type="journal article" date="2014" name="BMC Genomics">
        <title>Genome sequence of Anopheles sinensis provides insight into genetics basis of mosquito competence for malaria parasites.</title>
        <authorList>
            <person name="Zhou D."/>
            <person name="Zhang D."/>
            <person name="Ding G."/>
            <person name="Shi L."/>
            <person name="Hou Q."/>
            <person name="Ye Y."/>
            <person name="Xu Y."/>
            <person name="Zhou H."/>
            <person name="Xiong C."/>
            <person name="Li S."/>
            <person name="Yu J."/>
            <person name="Hong S."/>
            <person name="Yu X."/>
            <person name="Zou P."/>
            <person name="Chen C."/>
            <person name="Chang X."/>
            <person name="Wang W."/>
            <person name="Lv Y."/>
            <person name="Sun Y."/>
            <person name="Ma L."/>
            <person name="Shen B."/>
            <person name="Zhu C."/>
        </authorList>
    </citation>
    <scope>NUCLEOTIDE SEQUENCE [LARGE SCALE GENOMIC DNA]</scope>
</reference>
<dbReference type="SUPFAM" id="SSF54236">
    <property type="entry name" value="Ubiquitin-like"/>
    <property type="match status" value="1"/>
</dbReference>
<name>A0A084VC87_ANOSI</name>
<feature type="compositionally biased region" description="Acidic residues" evidence="2">
    <location>
        <begin position="73"/>
        <end position="88"/>
    </location>
</feature>
<evidence type="ECO:0000313" key="4">
    <source>
        <dbReference type="EnsemblMetazoa" id="ASIC002450-PA"/>
    </source>
</evidence>
<evidence type="ECO:0000313" key="5">
    <source>
        <dbReference type="Proteomes" id="UP000030765"/>
    </source>
</evidence>
<accession>A0A084VC87</accession>
<dbReference type="OrthoDB" id="10034447at2759"/>
<dbReference type="CDD" id="cd16123">
    <property type="entry name" value="RA_RASSF7_like"/>
    <property type="match status" value="1"/>
</dbReference>
<feature type="region of interest" description="Disordered" evidence="2">
    <location>
        <begin position="309"/>
        <end position="333"/>
    </location>
</feature>
<evidence type="ECO:0000313" key="3">
    <source>
        <dbReference type="EMBL" id="KFB35581.1"/>
    </source>
</evidence>
<dbReference type="EMBL" id="ATLV01010625">
    <property type="status" value="NOT_ANNOTATED_CDS"/>
    <property type="molecule type" value="Genomic_DNA"/>
</dbReference>
<feature type="compositionally biased region" description="Acidic residues" evidence="2">
    <location>
        <begin position="427"/>
        <end position="436"/>
    </location>
</feature>
<feature type="region of interest" description="Disordered" evidence="2">
    <location>
        <begin position="424"/>
        <end position="531"/>
    </location>
</feature>